<keyword evidence="1" id="KW-1133">Transmembrane helix</keyword>
<name>A0AA36M7M4_CYLNA</name>
<dbReference type="Pfam" id="PF10328">
    <property type="entry name" value="7TM_GPCR_Srx"/>
    <property type="match status" value="1"/>
</dbReference>
<evidence type="ECO:0000256" key="1">
    <source>
        <dbReference type="SAM" id="Phobius"/>
    </source>
</evidence>
<reference evidence="3" key="1">
    <citation type="submission" date="2023-07" db="EMBL/GenBank/DDBJ databases">
        <authorList>
            <consortium name="CYATHOMIX"/>
        </authorList>
    </citation>
    <scope>NUCLEOTIDE SEQUENCE</scope>
    <source>
        <strain evidence="3">N/A</strain>
    </source>
</reference>
<evidence type="ECO:0000313" key="3">
    <source>
        <dbReference type="EMBL" id="CAJ0601281.1"/>
    </source>
</evidence>
<comment type="caution">
    <text evidence="3">The sequence shown here is derived from an EMBL/GenBank/DDBJ whole genome shotgun (WGS) entry which is preliminary data.</text>
</comment>
<feature type="transmembrane region" description="Helical" evidence="1">
    <location>
        <begin position="187"/>
        <end position="213"/>
    </location>
</feature>
<dbReference type="EMBL" id="CATQJL010000305">
    <property type="protein sequence ID" value="CAJ0601281.1"/>
    <property type="molecule type" value="Genomic_DNA"/>
</dbReference>
<feature type="transmembrane region" description="Helical" evidence="1">
    <location>
        <begin position="95"/>
        <end position="118"/>
    </location>
</feature>
<dbReference type="Gene3D" id="1.20.1070.10">
    <property type="entry name" value="Rhodopsin 7-helix transmembrane proteins"/>
    <property type="match status" value="1"/>
</dbReference>
<feature type="transmembrane region" description="Helical" evidence="1">
    <location>
        <begin position="234"/>
        <end position="252"/>
    </location>
</feature>
<gene>
    <name evidence="3" type="ORF">CYNAS_LOCUS13264</name>
</gene>
<dbReference type="SUPFAM" id="SSF81321">
    <property type="entry name" value="Family A G protein-coupled receptor-like"/>
    <property type="match status" value="1"/>
</dbReference>
<keyword evidence="1" id="KW-0812">Transmembrane</keyword>
<accession>A0AA36M7M4</accession>
<dbReference type="PANTHER" id="PTHR23013:SF27">
    <property type="entry name" value="G-PROTEIN COUPLED RECEPTORS FAMILY 1 PROFILE DOMAIN-CONTAINING PROTEIN"/>
    <property type="match status" value="1"/>
</dbReference>
<evidence type="ECO:0000259" key="2">
    <source>
        <dbReference type="Pfam" id="PF10328"/>
    </source>
</evidence>
<dbReference type="InterPro" id="IPR019430">
    <property type="entry name" value="7TM_GPCR_serpentine_rcpt_Srx"/>
</dbReference>
<feature type="transmembrane region" description="Helical" evidence="1">
    <location>
        <begin position="139"/>
        <end position="159"/>
    </location>
</feature>
<dbReference type="Proteomes" id="UP001176961">
    <property type="component" value="Unassembled WGS sequence"/>
</dbReference>
<evidence type="ECO:0000313" key="4">
    <source>
        <dbReference type="Proteomes" id="UP001176961"/>
    </source>
</evidence>
<dbReference type="AlphaFoldDB" id="A0AA36M7M4"/>
<proteinExistence type="predicted"/>
<organism evidence="3 4">
    <name type="scientific">Cylicocyclus nassatus</name>
    <name type="common">Nematode worm</name>
    <dbReference type="NCBI Taxonomy" id="53992"/>
    <lineage>
        <taxon>Eukaryota</taxon>
        <taxon>Metazoa</taxon>
        <taxon>Ecdysozoa</taxon>
        <taxon>Nematoda</taxon>
        <taxon>Chromadorea</taxon>
        <taxon>Rhabditida</taxon>
        <taxon>Rhabditina</taxon>
        <taxon>Rhabditomorpha</taxon>
        <taxon>Strongyloidea</taxon>
        <taxon>Strongylidae</taxon>
        <taxon>Cylicocyclus</taxon>
    </lineage>
</organism>
<feature type="transmembrane region" description="Helical" evidence="1">
    <location>
        <begin position="264"/>
        <end position="289"/>
    </location>
</feature>
<feature type="transmembrane region" description="Helical" evidence="1">
    <location>
        <begin position="65"/>
        <end position="89"/>
    </location>
</feature>
<feature type="transmembrane region" description="Helical" evidence="1">
    <location>
        <begin position="20"/>
        <end position="44"/>
    </location>
</feature>
<keyword evidence="1" id="KW-0472">Membrane</keyword>
<keyword evidence="4" id="KW-1185">Reference proteome</keyword>
<dbReference type="PANTHER" id="PTHR23013">
    <property type="entry name" value="SERPENTINE RECEPTOR"/>
    <property type="match status" value="1"/>
</dbReference>
<protein>
    <recommendedName>
        <fullName evidence="2">7TM GPCR serpentine receptor class x (Srx) domain-containing protein</fullName>
    </recommendedName>
</protein>
<sequence length="333" mass="37693">MNDSNIDDIEIHNNIGDINIHAFAGIVMLAVSPFGVAANAYVFLNVLSRRQSRNSFLTLCASKALFNFVICFVFLIWCTPIAFLHAYFLPPVVGMIFGNVVGGMLYLGGVITQVLASVNRLIASFSIQLYSKFCTLRNTMIFLTLCWMGTFALAVIYSLGEIGYLFDAETLIWQGDGKPKSTEAFELIGLIVYLSTAVMFILNTVTFVKLIMLTKSNTVLSSTESTKRMKRNRVLFVQKVLQDCLYLVDMLFAQALSELLPYNWWQFLCSSFVWLTLNTLDGFIMIIFVKDLNDPIRKRIRQFTVSFFPHLQKSNDLFIRRQSNVVTKATISS</sequence>
<feature type="domain" description="7TM GPCR serpentine receptor class x (Srx)" evidence="2">
    <location>
        <begin position="31"/>
        <end position="288"/>
    </location>
</feature>
<dbReference type="CDD" id="cd00637">
    <property type="entry name" value="7tm_classA_rhodopsin-like"/>
    <property type="match status" value="1"/>
</dbReference>